<evidence type="ECO:0000313" key="3">
    <source>
        <dbReference type="Proteomes" id="UP001153365"/>
    </source>
</evidence>
<keyword evidence="1" id="KW-0472">Membrane</keyword>
<feature type="transmembrane region" description="Helical" evidence="1">
    <location>
        <begin position="47"/>
        <end position="68"/>
    </location>
</feature>
<keyword evidence="1" id="KW-0812">Transmembrane</keyword>
<evidence type="ECO:0000313" key="2">
    <source>
        <dbReference type="EMBL" id="CAH7671406.1"/>
    </source>
</evidence>
<keyword evidence="3" id="KW-1185">Reference proteome</keyword>
<feature type="transmembrane region" description="Helical" evidence="1">
    <location>
        <begin position="95"/>
        <end position="116"/>
    </location>
</feature>
<name>A0AAV0ATZ1_PHAPC</name>
<keyword evidence="1" id="KW-1133">Transmembrane helix</keyword>
<feature type="transmembrane region" description="Helical" evidence="1">
    <location>
        <begin position="173"/>
        <end position="201"/>
    </location>
</feature>
<organism evidence="2 3">
    <name type="scientific">Phakopsora pachyrhizi</name>
    <name type="common">Asian soybean rust disease fungus</name>
    <dbReference type="NCBI Taxonomy" id="170000"/>
    <lineage>
        <taxon>Eukaryota</taxon>
        <taxon>Fungi</taxon>
        <taxon>Dikarya</taxon>
        <taxon>Basidiomycota</taxon>
        <taxon>Pucciniomycotina</taxon>
        <taxon>Pucciniomycetes</taxon>
        <taxon>Pucciniales</taxon>
        <taxon>Phakopsoraceae</taxon>
        <taxon>Phakopsora</taxon>
    </lineage>
</organism>
<dbReference type="EMBL" id="CALTRL010001178">
    <property type="protein sequence ID" value="CAH7671406.1"/>
    <property type="molecule type" value="Genomic_DNA"/>
</dbReference>
<proteinExistence type="predicted"/>
<reference evidence="2" key="1">
    <citation type="submission" date="2022-06" db="EMBL/GenBank/DDBJ databases">
        <authorList>
            <consortium name="SYNGENTA / RWTH Aachen University"/>
        </authorList>
    </citation>
    <scope>NUCLEOTIDE SEQUENCE</scope>
</reference>
<evidence type="ECO:0000256" key="1">
    <source>
        <dbReference type="SAM" id="Phobius"/>
    </source>
</evidence>
<dbReference type="Proteomes" id="UP001153365">
    <property type="component" value="Unassembled WGS sequence"/>
</dbReference>
<comment type="caution">
    <text evidence="2">The sequence shown here is derived from an EMBL/GenBank/DDBJ whole genome shotgun (WGS) entry which is preliminary data.</text>
</comment>
<protein>
    <submittedName>
        <fullName evidence="2">Expressed protein</fullName>
    </submittedName>
</protein>
<feature type="transmembrane region" description="Helical" evidence="1">
    <location>
        <begin position="128"/>
        <end position="148"/>
    </location>
</feature>
<dbReference type="AlphaFoldDB" id="A0AAV0ATZ1"/>
<gene>
    <name evidence="2" type="ORF">PPACK8108_LOCUS6179</name>
</gene>
<sequence>MTEIIDGKLAFLEYIDSLPLSANRYLAAVKYLEDKVALKQSSQSVEIAFWVMIGAQVLMVFQAVWVLVLRISAKNFSLGSITRNNVIKPHPGNCFAIICILAFPFTMYCSIFQLGIRSLKTLDGYPIVVAFPCSFFWLSAWLFFWSWYGTVICNRWDPPWTQLSTIHTGRVPLWVIISLNLSIILGSLGCLGGYFGTATVLDRKMRKATKFVHQVIEQFLAESPKYDTAKWQESQFVQMMLLLIPIEHSFVSTFEYKYLSSTA</sequence>
<accession>A0AAV0ATZ1</accession>